<reference evidence="5 6" key="1">
    <citation type="submission" date="2018-04" db="EMBL/GenBank/DDBJ databases">
        <title>Genomic Encyclopedia of Type Strains, Phase IV (KMG-IV): sequencing the most valuable type-strain genomes for metagenomic binning, comparative biology and taxonomic classification.</title>
        <authorList>
            <person name="Goeker M."/>
        </authorList>
    </citation>
    <scope>NUCLEOTIDE SEQUENCE [LARGE SCALE GENOMIC DNA]</scope>
    <source>
        <strain evidence="5 6">DSM 104150</strain>
    </source>
</reference>
<dbReference type="InterPro" id="IPR039422">
    <property type="entry name" value="MarR/SlyA-like"/>
</dbReference>
<gene>
    <name evidence="5" type="ORF">C8D93_11249</name>
</gene>
<dbReference type="Gene3D" id="1.10.10.10">
    <property type="entry name" value="Winged helix-like DNA-binding domain superfamily/Winged helix DNA-binding domain"/>
    <property type="match status" value="1"/>
</dbReference>
<dbReference type="PRINTS" id="PR00598">
    <property type="entry name" value="HTHMARR"/>
</dbReference>
<proteinExistence type="predicted"/>
<evidence type="ECO:0000259" key="4">
    <source>
        <dbReference type="PROSITE" id="PS50995"/>
    </source>
</evidence>
<dbReference type="InterPro" id="IPR023187">
    <property type="entry name" value="Tscrpt_reg_MarR-type_CS"/>
</dbReference>
<dbReference type="InterPro" id="IPR000835">
    <property type="entry name" value="HTH_MarR-typ"/>
</dbReference>
<dbReference type="InterPro" id="IPR036390">
    <property type="entry name" value="WH_DNA-bd_sf"/>
</dbReference>
<dbReference type="PANTHER" id="PTHR33164">
    <property type="entry name" value="TRANSCRIPTIONAL REGULATOR, MARR FAMILY"/>
    <property type="match status" value="1"/>
</dbReference>
<evidence type="ECO:0000313" key="6">
    <source>
        <dbReference type="Proteomes" id="UP000248330"/>
    </source>
</evidence>
<dbReference type="Pfam" id="PF01047">
    <property type="entry name" value="MarR"/>
    <property type="match status" value="1"/>
</dbReference>
<evidence type="ECO:0000256" key="2">
    <source>
        <dbReference type="ARBA" id="ARBA00023125"/>
    </source>
</evidence>
<evidence type="ECO:0000313" key="5">
    <source>
        <dbReference type="EMBL" id="PXV64599.1"/>
    </source>
</evidence>
<keyword evidence="6" id="KW-1185">Reference proteome</keyword>
<protein>
    <submittedName>
        <fullName evidence="5">MarR family transcriptional regulator</fullName>
    </submittedName>
</protein>
<dbReference type="InterPro" id="IPR036388">
    <property type="entry name" value="WH-like_DNA-bd_sf"/>
</dbReference>
<dbReference type="SUPFAM" id="SSF46785">
    <property type="entry name" value="Winged helix' DNA-binding domain"/>
    <property type="match status" value="1"/>
</dbReference>
<dbReference type="OrthoDB" id="7502947at2"/>
<comment type="caution">
    <text evidence="5">The sequence shown here is derived from an EMBL/GenBank/DDBJ whole genome shotgun (WGS) entry which is preliminary data.</text>
</comment>
<dbReference type="PROSITE" id="PS50995">
    <property type="entry name" value="HTH_MARR_2"/>
    <property type="match status" value="1"/>
</dbReference>
<dbReference type="GO" id="GO:0006950">
    <property type="term" value="P:response to stress"/>
    <property type="evidence" value="ECO:0007669"/>
    <property type="project" value="TreeGrafter"/>
</dbReference>
<keyword evidence="1" id="KW-0805">Transcription regulation</keyword>
<dbReference type="RefSeq" id="WP_110266602.1">
    <property type="nucleotide sequence ID" value="NZ_CAKZQT010000005.1"/>
</dbReference>
<dbReference type="GO" id="GO:0003700">
    <property type="term" value="F:DNA-binding transcription factor activity"/>
    <property type="evidence" value="ECO:0007669"/>
    <property type="project" value="InterPro"/>
</dbReference>
<keyword evidence="3" id="KW-0804">Transcription</keyword>
<dbReference type="Proteomes" id="UP000248330">
    <property type="component" value="Unassembled WGS sequence"/>
</dbReference>
<organism evidence="5 6">
    <name type="scientific">Sinimarinibacterium flocculans</name>
    <dbReference type="NCBI Taxonomy" id="985250"/>
    <lineage>
        <taxon>Bacteria</taxon>
        <taxon>Pseudomonadati</taxon>
        <taxon>Pseudomonadota</taxon>
        <taxon>Gammaproteobacteria</taxon>
        <taxon>Nevskiales</taxon>
        <taxon>Nevskiaceae</taxon>
        <taxon>Sinimarinibacterium</taxon>
    </lineage>
</organism>
<evidence type="ECO:0000256" key="1">
    <source>
        <dbReference type="ARBA" id="ARBA00023015"/>
    </source>
</evidence>
<keyword evidence="2" id="KW-0238">DNA-binding</keyword>
<sequence length="157" mass="16775">MSPDTLHLLGALRRIAQSLDTYSKTIEHDAGLTLPQLLLLEALRSDGDAPTAGRLAQRVSLTQGTVTSILDRLEARGLVRRSRANDDRRRVLVALTPRGRSLLGKAPPLMHADFLRGFAALTASDRAGLLDAVDRIAALMRSVDTSISPQASASTAA</sequence>
<dbReference type="PROSITE" id="PS01117">
    <property type="entry name" value="HTH_MARR_1"/>
    <property type="match status" value="1"/>
</dbReference>
<dbReference type="SMART" id="SM00347">
    <property type="entry name" value="HTH_MARR"/>
    <property type="match status" value="1"/>
</dbReference>
<dbReference type="EMBL" id="QICN01000012">
    <property type="protein sequence ID" value="PXV64599.1"/>
    <property type="molecule type" value="Genomic_DNA"/>
</dbReference>
<dbReference type="GO" id="GO:0003677">
    <property type="term" value="F:DNA binding"/>
    <property type="evidence" value="ECO:0007669"/>
    <property type="project" value="UniProtKB-KW"/>
</dbReference>
<name>A0A318E196_9GAMM</name>
<accession>A0A318E196</accession>
<dbReference type="AlphaFoldDB" id="A0A318E196"/>
<dbReference type="PANTHER" id="PTHR33164:SF89">
    <property type="entry name" value="MARR FAMILY REGULATORY PROTEIN"/>
    <property type="match status" value="1"/>
</dbReference>
<evidence type="ECO:0000256" key="3">
    <source>
        <dbReference type="ARBA" id="ARBA00023163"/>
    </source>
</evidence>
<feature type="domain" description="HTH marR-type" evidence="4">
    <location>
        <begin position="5"/>
        <end position="138"/>
    </location>
</feature>